<gene>
    <name evidence="5" type="ORF">WMQ36_23490</name>
</gene>
<reference evidence="5 6" key="1">
    <citation type="submission" date="2024-03" db="EMBL/GenBank/DDBJ databases">
        <title>Human intestinal bacterial collection.</title>
        <authorList>
            <person name="Pauvert C."/>
            <person name="Hitch T.C.A."/>
            <person name="Clavel T."/>
        </authorList>
    </citation>
    <scope>NUCLEOTIDE SEQUENCE [LARGE SCALE GENOMIC DNA]</scope>
    <source>
        <strain evidence="5 6">CLA-SR-H021</strain>
    </source>
</reference>
<dbReference type="EMBL" id="JBBMFM010000136">
    <property type="protein sequence ID" value="MEQ2427932.1"/>
    <property type="molecule type" value="Genomic_DNA"/>
</dbReference>
<dbReference type="Gene3D" id="2.60.120.10">
    <property type="entry name" value="Jelly Rolls"/>
    <property type="match status" value="1"/>
</dbReference>
<evidence type="ECO:0000313" key="6">
    <source>
        <dbReference type="Proteomes" id="UP001454086"/>
    </source>
</evidence>
<protein>
    <submittedName>
        <fullName evidence="5">Helix-turn-helix domain-containing protein</fullName>
    </submittedName>
</protein>
<accession>A0ABV1DE29</accession>
<evidence type="ECO:0000259" key="4">
    <source>
        <dbReference type="PROSITE" id="PS01124"/>
    </source>
</evidence>
<sequence length="308" mass="35168">MKNFCCIEYREGSKEEILPDFMPDFPYISSYMEFDIQKAGRFVPWHWHKEVELFYVESGVVEYYIPKGKVVFPAGSGGMVNSNVLHMTKSKDSAANTIQLNHIFDVSLIGGSQGSRIEKKFILPLTTASHIGIISLDPNQQEQDAILKDIRKSFQISSGEYAYEIKLRSALSDIWARIFALSSPLLKEGRDKDKTDDKLKLMIIYIQEHFWDKVSVKDIASAAFISERECYRTFSECLHTTPLGYLRNYRLQQACRMLTQGQDAVTAVSHACGLGSSSYFGSVFKENFGCSPMEYRKRWQNHDITGQI</sequence>
<dbReference type="RefSeq" id="WP_040382564.1">
    <property type="nucleotide sequence ID" value="NZ_JBBMFM010000136.1"/>
</dbReference>
<evidence type="ECO:0000256" key="2">
    <source>
        <dbReference type="ARBA" id="ARBA00023125"/>
    </source>
</evidence>
<feature type="domain" description="HTH araC/xylS-type" evidence="4">
    <location>
        <begin position="200"/>
        <end position="298"/>
    </location>
</feature>
<dbReference type="SUPFAM" id="SSF51182">
    <property type="entry name" value="RmlC-like cupins"/>
    <property type="match status" value="1"/>
</dbReference>
<dbReference type="InterPro" id="IPR011051">
    <property type="entry name" value="RmlC_Cupin_sf"/>
</dbReference>
<organism evidence="5 6">
    <name type="scientific">Enterocloster hominis</name>
    <name type="common">ex Hitch et al. 2024</name>
    <dbReference type="NCBI Taxonomy" id="1917870"/>
    <lineage>
        <taxon>Bacteria</taxon>
        <taxon>Bacillati</taxon>
        <taxon>Bacillota</taxon>
        <taxon>Clostridia</taxon>
        <taxon>Lachnospirales</taxon>
        <taxon>Lachnospiraceae</taxon>
        <taxon>Enterocloster</taxon>
    </lineage>
</organism>
<dbReference type="PRINTS" id="PR00032">
    <property type="entry name" value="HTHARAC"/>
</dbReference>
<dbReference type="PROSITE" id="PS01124">
    <property type="entry name" value="HTH_ARAC_FAMILY_2"/>
    <property type="match status" value="1"/>
</dbReference>
<dbReference type="InterPro" id="IPR018060">
    <property type="entry name" value="HTH_AraC"/>
</dbReference>
<keyword evidence="2" id="KW-0238">DNA-binding</keyword>
<dbReference type="Proteomes" id="UP001454086">
    <property type="component" value="Unassembled WGS sequence"/>
</dbReference>
<keyword evidence="1" id="KW-0805">Transcription regulation</keyword>
<dbReference type="CDD" id="cd02208">
    <property type="entry name" value="cupin_RmlC-like"/>
    <property type="match status" value="1"/>
</dbReference>
<dbReference type="InterPro" id="IPR018062">
    <property type="entry name" value="HTH_AraC-typ_CS"/>
</dbReference>
<dbReference type="PANTHER" id="PTHR43280">
    <property type="entry name" value="ARAC-FAMILY TRANSCRIPTIONAL REGULATOR"/>
    <property type="match status" value="1"/>
</dbReference>
<dbReference type="SUPFAM" id="SSF46689">
    <property type="entry name" value="Homeodomain-like"/>
    <property type="match status" value="2"/>
</dbReference>
<dbReference type="InterPro" id="IPR009057">
    <property type="entry name" value="Homeodomain-like_sf"/>
</dbReference>
<comment type="caution">
    <text evidence="5">The sequence shown here is derived from an EMBL/GenBank/DDBJ whole genome shotgun (WGS) entry which is preliminary data.</text>
</comment>
<name>A0ABV1DE29_9FIRM</name>
<evidence type="ECO:0000256" key="3">
    <source>
        <dbReference type="ARBA" id="ARBA00023163"/>
    </source>
</evidence>
<dbReference type="InterPro" id="IPR014710">
    <property type="entry name" value="RmlC-like_jellyroll"/>
</dbReference>
<dbReference type="SMART" id="SM00342">
    <property type="entry name" value="HTH_ARAC"/>
    <property type="match status" value="1"/>
</dbReference>
<dbReference type="PANTHER" id="PTHR43280:SF28">
    <property type="entry name" value="HTH-TYPE TRANSCRIPTIONAL ACTIVATOR RHAS"/>
    <property type="match status" value="1"/>
</dbReference>
<dbReference type="Gene3D" id="1.10.10.60">
    <property type="entry name" value="Homeodomain-like"/>
    <property type="match status" value="1"/>
</dbReference>
<dbReference type="InterPro" id="IPR020449">
    <property type="entry name" value="Tscrpt_reg_AraC-type_HTH"/>
</dbReference>
<dbReference type="Pfam" id="PF12833">
    <property type="entry name" value="HTH_18"/>
    <property type="match status" value="1"/>
</dbReference>
<dbReference type="PROSITE" id="PS00041">
    <property type="entry name" value="HTH_ARAC_FAMILY_1"/>
    <property type="match status" value="1"/>
</dbReference>
<keyword evidence="3" id="KW-0804">Transcription</keyword>
<evidence type="ECO:0000313" key="5">
    <source>
        <dbReference type="EMBL" id="MEQ2427932.1"/>
    </source>
</evidence>
<evidence type="ECO:0000256" key="1">
    <source>
        <dbReference type="ARBA" id="ARBA00023015"/>
    </source>
</evidence>
<proteinExistence type="predicted"/>
<keyword evidence="6" id="KW-1185">Reference proteome</keyword>